<feature type="region of interest" description="Disordered" evidence="3">
    <location>
        <begin position="308"/>
        <end position="331"/>
    </location>
</feature>
<dbReference type="GO" id="GO:0008477">
    <property type="term" value="F:purine nucleosidase activity"/>
    <property type="evidence" value="ECO:0007669"/>
    <property type="project" value="UniProtKB-EC"/>
</dbReference>
<dbReference type="EMBL" id="FXYY01000003">
    <property type="protein sequence ID" value="SMX69114.1"/>
    <property type="molecule type" value="Genomic_DNA"/>
</dbReference>
<dbReference type="PROSITE" id="PS01247">
    <property type="entry name" value="IUNH"/>
    <property type="match status" value="1"/>
</dbReference>
<dbReference type="PANTHER" id="PTHR12304">
    <property type="entry name" value="INOSINE-URIDINE PREFERRING NUCLEOSIDE HYDROLASE"/>
    <property type="match status" value="1"/>
</dbReference>
<dbReference type="PANTHER" id="PTHR12304:SF4">
    <property type="entry name" value="URIDINE NUCLEOSIDASE"/>
    <property type="match status" value="1"/>
</dbReference>
<gene>
    <name evidence="5" type="ORF">BLIN9172_00650</name>
</gene>
<evidence type="ECO:0000313" key="5">
    <source>
        <dbReference type="EMBL" id="SMX69114.1"/>
    </source>
</evidence>
<dbReference type="Pfam" id="PF01156">
    <property type="entry name" value="IU_nuc_hydro"/>
    <property type="match status" value="1"/>
</dbReference>
<name>A0A2H1I1V6_BRELN</name>
<dbReference type="GO" id="GO:0005829">
    <property type="term" value="C:cytosol"/>
    <property type="evidence" value="ECO:0007669"/>
    <property type="project" value="TreeGrafter"/>
</dbReference>
<evidence type="ECO:0000259" key="4">
    <source>
        <dbReference type="Pfam" id="PF01156"/>
    </source>
</evidence>
<dbReference type="GO" id="GO:0045437">
    <property type="term" value="F:uridine nucleosidase activity"/>
    <property type="evidence" value="ECO:0007669"/>
    <property type="project" value="UniProtKB-ARBA"/>
</dbReference>
<dbReference type="InterPro" id="IPR001910">
    <property type="entry name" value="Inosine/uridine_hydrolase_dom"/>
</dbReference>
<evidence type="ECO:0000256" key="1">
    <source>
        <dbReference type="ARBA" id="ARBA00022801"/>
    </source>
</evidence>
<organism evidence="5 6">
    <name type="scientific">Brevibacterium linens ATCC 9172</name>
    <dbReference type="NCBI Taxonomy" id="1255617"/>
    <lineage>
        <taxon>Bacteria</taxon>
        <taxon>Bacillati</taxon>
        <taxon>Actinomycetota</taxon>
        <taxon>Actinomycetes</taxon>
        <taxon>Micrococcales</taxon>
        <taxon>Brevibacteriaceae</taxon>
        <taxon>Brevibacterium</taxon>
    </lineage>
</organism>
<dbReference type="AlphaFoldDB" id="A0A2H1I1V6"/>
<sequence length="397" mass="42023">MVSARVRQNRTMPATLPLFLDCDPGIDDAIALAYLCCQDDVDVVGIAASGGNVATAQVVENTRGWLTLAGRSDVPVHAGHSLPVARQALQAESQASETATGEVLEYADLTHGETGRGYARLPDPSAPASSVSAAQAWVDAAHAHPGQLLGVVIGPATNLASALEIDPDLPSLFKRLFIMGGAFNYRGNTHPTTEWNVTFDPESAARVLEAFGTAHASGHLGHLPVIAPIEATEAVEMTPERLTAILDGAPADGADDHWQSVLEQLSEALRFYFEFHESDGLGYLAHIHDPFVLACALSWARQNTAESLGTAPKDPNTNVSEAAASVPERGSAGELPWASTLWAPVDVELTGTLTRGETVADWLGRWSRPVNAEIIRTIDAPAFLDHLSSTLMKGPPA</sequence>
<dbReference type="InterPro" id="IPR015910">
    <property type="entry name" value="I/U_nuclsd_hydro_CS"/>
</dbReference>
<protein>
    <submittedName>
        <fullName evidence="5">Inosine-uridine nucleoside N-ribohydrolase</fullName>
        <ecNumber evidence="5">3.2.2.1</ecNumber>
    </submittedName>
</protein>
<evidence type="ECO:0000313" key="6">
    <source>
        <dbReference type="Proteomes" id="UP000234641"/>
    </source>
</evidence>
<dbReference type="SUPFAM" id="SSF53590">
    <property type="entry name" value="Nucleoside hydrolase"/>
    <property type="match status" value="1"/>
</dbReference>
<keyword evidence="2 5" id="KW-0326">Glycosidase</keyword>
<proteinExistence type="predicted"/>
<evidence type="ECO:0000256" key="3">
    <source>
        <dbReference type="SAM" id="MobiDB-lite"/>
    </source>
</evidence>
<feature type="domain" description="Inosine/uridine-preferring nucleoside hydrolase" evidence="4">
    <location>
        <begin position="19"/>
        <end position="385"/>
    </location>
</feature>
<reference evidence="5 6" key="1">
    <citation type="submission" date="2017-03" db="EMBL/GenBank/DDBJ databases">
        <authorList>
            <person name="Afonso C.L."/>
            <person name="Miller P.J."/>
            <person name="Scott M.A."/>
            <person name="Spackman E."/>
            <person name="Goraichik I."/>
            <person name="Dimitrov K.M."/>
            <person name="Suarez D.L."/>
            <person name="Swayne D.E."/>
        </authorList>
    </citation>
    <scope>NUCLEOTIDE SEQUENCE [LARGE SCALE GENOMIC DNA]</scope>
    <source>
        <strain evidence="5 6">ATCC 9172</strain>
    </source>
</reference>
<dbReference type="Proteomes" id="UP000234641">
    <property type="component" value="Unassembled WGS sequence"/>
</dbReference>
<accession>A0A2H1I1V6</accession>
<keyword evidence="1 5" id="KW-0378">Hydrolase</keyword>
<dbReference type="InterPro" id="IPR023186">
    <property type="entry name" value="IUNH"/>
</dbReference>
<dbReference type="GO" id="GO:0006152">
    <property type="term" value="P:purine nucleoside catabolic process"/>
    <property type="evidence" value="ECO:0007669"/>
    <property type="project" value="TreeGrafter"/>
</dbReference>
<dbReference type="EC" id="3.2.2.1" evidence="5"/>
<dbReference type="Gene3D" id="3.90.245.10">
    <property type="entry name" value="Ribonucleoside hydrolase-like"/>
    <property type="match status" value="1"/>
</dbReference>
<dbReference type="InterPro" id="IPR036452">
    <property type="entry name" value="Ribo_hydro-like"/>
</dbReference>
<evidence type="ECO:0000256" key="2">
    <source>
        <dbReference type="ARBA" id="ARBA00023295"/>
    </source>
</evidence>